<gene>
    <name evidence="1" type="ORF">P5S46_21445</name>
</gene>
<geneLocation type="plasmid" evidence="1 2">
    <name>pAC1520</name>
</geneLocation>
<proteinExistence type="predicted"/>
<evidence type="ECO:0000313" key="2">
    <source>
        <dbReference type="Proteomes" id="UP001218423"/>
    </source>
</evidence>
<dbReference type="SUPFAM" id="SSF55729">
    <property type="entry name" value="Acyl-CoA N-acyltransferases (Nat)"/>
    <property type="match status" value="1"/>
</dbReference>
<organism evidence="1 2">
    <name type="scientific">Aeromonas caviae</name>
    <name type="common">Aeromonas punctata</name>
    <dbReference type="NCBI Taxonomy" id="648"/>
    <lineage>
        <taxon>Bacteria</taxon>
        <taxon>Pseudomonadati</taxon>
        <taxon>Pseudomonadota</taxon>
        <taxon>Gammaproteobacteria</taxon>
        <taxon>Aeromonadales</taxon>
        <taxon>Aeromonadaceae</taxon>
        <taxon>Aeromonas</taxon>
    </lineage>
</organism>
<dbReference type="RefSeq" id="WP_277857234.1">
    <property type="nucleotide sequence ID" value="NZ_CP120943.1"/>
</dbReference>
<evidence type="ECO:0000313" key="1">
    <source>
        <dbReference type="EMBL" id="WFG00330.1"/>
    </source>
</evidence>
<protein>
    <submittedName>
        <fullName evidence="1">Uncharacterized protein</fullName>
    </submittedName>
</protein>
<reference evidence="1" key="1">
    <citation type="submission" date="2023-03" db="EMBL/GenBank/DDBJ databases">
        <title>Aeromonas caviae strain AC1520.</title>
        <authorList>
            <person name="Xie T."/>
            <person name="Zhang Q."/>
            <person name="Deng J."/>
            <person name="Li X."/>
        </authorList>
    </citation>
    <scope>NUCLEOTIDE SEQUENCE</scope>
    <source>
        <strain evidence="1">AC1520</strain>
        <plasmid evidence="1">pAC1520</plasmid>
    </source>
</reference>
<dbReference type="Proteomes" id="UP001218423">
    <property type="component" value="Plasmid pAC1520"/>
</dbReference>
<dbReference type="InterPro" id="IPR016181">
    <property type="entry name" value="Acyl_CoA_acyltransferase"/>
</dbReference>
<keyword evidence="1" id="KW-0614">Plasmid</keyword>
<accession>A0AAJ5ZB25</accession>
<sequence length="122" mass="13371">MTVYLSKLKSQATPPSHIARGHFRHDGDTLYLRYGYSATAGGLAITLASIDVDEAHQGQGRFSNYLATIETFAKAEGLNILVECVVNPFLPTALLRRGYQKASISPDDLTNNFSKTINHDSK</sequence>
<dbReference type="AlphaFoldDB" id="A0AAJ5ZB25"/>
<dbReference type="EMBL" id="CP120943">
    <property type="protein sequence ID" value="WFG00330.1"/>
    <property type="molecule type" value="Genomic_DNA"/>
</dbReference>
<name>A0AAJ5ZB25_AERCA</name>